<comment type="caution">
    <text evidence="2">The sequence shown here is derived from an EMBL/GenBank/DDBJ whole genome shotgun (WGS) entry which is preliminary data.</text>
</comment>
<sequence>MNCVVNTACDHYLKPFLLALIAKTIQLKLLIVSPFDRDHGCDYDLEAAMQSVPDGRTNYKYSTNNFDWAEIIVVFCLTTAIGLAFLPFQIPSHLPLPVIFSFLGLSILLAFTCILVSKFIHFNYCPAGISVSRVCHHFGLFFGVTAFFISITISFPFWFKFTAYSIYVASFLLITLCNLHFSKYYKPHSLKYPTPKNSRTAVDPAIESCRGGTNAIDDQASTNSIV</sequence>
<evidence type="ECO:0000313" key="2">
    <source>
        <dbReference type="EMBL" id="KAB2607482.1"/>
    </source>
</evidence>
<reference evidence="2 3" key="3">
    <citation type="submission" date="2019-11" db="EMBL/GenBank/DDBJ databases">
        <title>A de novo genome assembly of a pear dwarfing rootstock.</title>
        <authorList>
            <person name="Wang F."/>
            <person name="Wang J."/>
            <person name="Li S."/>
            <person name="Zhang Y."/>
            <person name="Fang M."/>
            <person name="Ma L."/>
            <person name="Zhao Y."/>
            <person name="Jiang S."/>
        </authorList>
    </citation>
    <scope>NUCLEOTIDE SEQUENCE [LARGE SCALE GENOMIC DNA]</scope>
    <source>
        <strain evidence="2">S2</strain>
        <tissue evidence="2">Leaf</tissue>
    </source>
</reference>
<organism evidence="2 3">
    <name type="scientific">Pyrus ussuriensis x Pyrus communis</name>
    <dbReference type="NCBI Taxonomy" id="2448454"/>
    <lineage>
        <taxon>Eukaryota</taxon>
        <taxon>Viridiplantae</taxon>
        <taxon>Streptophyta</taxon>
        <taxon>Embryophyta</taxon>
        <taxon>Tracheophyta</taxon>
        <taxon>Spermatophyta</taxon>
        <taxon>Magnoliopsida</taxon>
        <taxon>eudicotyledons</taxon>
        <taxon>Gunneridae</taxon>
        <taxon>Pentapetalae</taxon>
        <taxon>rosids</taxon>
        <taxon>fabids</taxon>
        <taxon>Rosales</taxon>
        <taxon>Rosaceae</taxon>
        <taxon>Amygdaloideae</taxon>
        <taxon>Maleae</taxon>
        <taxon>Pyrus</taxon>
    </lineage>
</organism>
<feature type="transmembrane region" description="Helical" evidence="1">
    <location>
        <begin position="96"/>
        <end position="117"/>
    </location>
</feature>
<dbReference type="EMBL" id="SMOL01000559">
    <property type="protein sequence ID" value="KAB2607482.1"/>
    <property type="molecule type" value="Genomic_DNA"/>
</dbReference>
<keyword evidence="1" id="KW-0472">Membrane</keyword>
<protein>
    <submittedName>
        <fullName evidence="2">Uncharacterized protein</fullName>
    </submittedName>
</protein>
<evidence type="ECO:0000313" key="3">
    <source>
        <dbReference type="Proteomes" id="UP000327157"/>
    </source>
</evidence>
<reference evidence="3" key="2">
    <citation type="submission" date="2019-10" db="EMBL/GenBank/DDBJ databases">
        <title>A de novo genome assembly of a pear dwarfing rootstock.</title>
        <authorList>
            <person name="Wang F."/>
            <person name="Wang J."/>
            <person name="Li S."/>
            <person name="Zhang Y."/>
            <person name="Fang M."/>
            <person name="Ma L."/>
            <person name="Zhao Y."/>
            <person name="Jiang S."/>
        </authorList>
    </citation>
    <scope>NUCLEOTIDE SEQUENCE [LARGE SCALE GENOMIC DNA]</scope>
</reference>
<dbReference type="Proteomes" id="UP000327157">
    <property type="component" value="Chromosome 11"/>
</dbReference>
<dbReference type="PANTHER" id="PTHR34741">
    <property type="entry name" value="IMAP FAMILY MEMBER 1, PUTATIVE-RELATED"/>
    <property type="match status" value="1"/>
</dbReference>
<evidence type="ECO:0000256" key="1">
    <source>
        <dbReference type="SAM" id="Phobius"/>
    </source>
</evidence>
<feature type="transmembrane region" description="Helical" evidence="1">
    <location>
        <begin position="138"/>
        <end position="158"/>
    </location>
</feature>
<proteinExistence type="predicted"/>
<name>A0A5N5G286_9ROSA</name>
<feature type="transmembrane region" description="Helical" evidence="1">
    <location>
        <begin position="68"/>
        <end position="90"/>
    </location>
</feature>
<keyword evidence="1" id="KW-1133">Transmembrane helix</keyword>
<accession>A0A5N5G286</accession>
<dbReference type="AlphaFoldDB" id="A0A5N5G286"/>
<keyword evidence="3" id="KW-1185">Reference proteome</keyword>
<gene>
    <name evidence="2" type="ORF">D8674_007199</name>
</gene>
<reference evidence="2 3" key="1">
    <citation type="submission" date="2019-09" db="EMBL/GenBank/DDBJ databases">
        <authorList>
            <person name="Ou C."/>
        </authorList>
    </citation>
    <scope>NUCLEOTIDE SEQUENCE [LARGE SCALE GENOMIC DNA]</scope>
    <source>
        <strain evidence="2">S2</strain>
        <tissue evidence="2">Leaf</tissue>
    </source>
</reference>
<dbReference type="OrthoDB" id="1745749at2759"/>
<feature type="transmembrane region" description="Helical" evidence="1">
    <location>
        <begin position="164"/>
        <end position="181"/>
    </location>
</feature>
<keyword evidence="1" id="KW-0812">Transmembrane</keyword>
<dbReference type="PANTHER" id="PTHR34741:SF2">
    <property type="entry name" value="VESICLE TRANSPORT PROTEIN"/>
    <property type="match status" value="1"/>
</dbReference>